<accession>A0A2C9CQ34</accession>
<keyword evidence="2" id="KW-1185">Reference proteome</keyword>
<reference evidence="2" key="1">
    <citation type="submission" date="2017-09" db="EMBL/GenBank/DDBJ databases">
        <authorList>
            <person name="Varghese N."/>
            <person name="Submissions S."/>
        </authorList>
    </citation>
    <scope>NUCLEOTIDE SEQUENCE [LARGE SCALE GENOMIC DNA]</scope>
    <source>
        <strain evidence="2">C7</strain>
    </source>
</reference>
<protein>
    <submittedName>
        <fullName evidence="1">Uncharacterized protein</fullName>
    </submittedName>
</protein>
<dbReference type="OrthoDB" id="8030027at2"/>
<dbReference type="EMBL" id="OCTN01000002">
    <property type="protein sequence ID" value="SOH93372.1"/>
    <property type="molecule type" value="Genomic_DNA"/>
</dbReference>
<evidence type="ECO:0000313" key="1">
    <source>
        <dbReference type="EMBL" id="SOH93372.1"/>
    </source>
</evidence>
<sequence length="143" mass="15325">MIHQRTHIRSAAHGVIRAALAAGITVRQASPYDLGRDLMPCVFVTGGDGSAQVAGQSLAREMMLEISIVDRGTAEAIEDQLDALQAQVEIALAADPQLGGACQSLHLTQEKRAFEKAEDVLGEALLLFRVVYGTTRRDPTTLT</sequence>
<name>A0A2C9CQ34_9RHOB</name>
<dbReference type="InterPro" id="IPR038512">
    <property type="entry name" value="GpU-like_sf"/>
</dbReference>
<dbReference type="Proteomes" id="UP000220034">
    <property type="component" value="Unassembled WGS sequence"/>
</dbReference>
<gene>
    <name evidence="1" type="ORF">SAMN06273572_10248</name>
</gene>
<evidence type="ECO:0000313" key="2">
    <source>
        <dbReference type="Proteomes" id="UP000220034"/>
    </source>
</evidence>
<organism evidence="1 2">
    <name type="scientific">Pontivivens marinum</name>
    <dbReference type="NCBI Taxonomy" id="1690039"/>
    <lineage>
        <taxon>Bacteria</taxon>
        <taxon>Pseudomonadati</taxon>
        <taxon>Pseudomonadota</taxon>
        <taxon>Alphaproteobacteria</taxon>
        <taxon>Rhodobacterales</taxon>
        <taxon>Paracoccaceae</taxon>
        <taxon>Pontivivens</taxon>
    </lineage>
</organism>
<proteinExistence type="predicted"/>
<dbReference type="AlphaFoldDB" id="A0A2C9CQ34"/>
<dbReference type="Gene3D" id="3.30.70.1700">
    <property type="entry name" value="Phage minor tail protein U"/>
    <property type="match status" value="1"/>
</dbReference>
<dbReference type="RefSeq" id="WP_097928960.1">
    <property type="nucleotide sequence ID" value="NZ_OCTN01000002.1"/>
</dbReference>